<accession>A0A3G4ZWC0</accession>
<evidence type="ECO:0000313" key="1">
    <source>
        <dbReference type="EMBL" id="AYV77903.1"/>
    </source>
</evidence>
<organism evidence="1">
    <name type="scientific">Edafosvirus sp</name>
    <dbReference type="NCBI Taxonomy" id="2487765"/>
    <lineage>
        <taxon>Viruses</taxon>
        <taxon>Varidnaviria</taxon>
        <taxon>Bamfordvirae</taxon>
        <taxon>Nucleocytoviricota</taxon>
        <taxon>Megaviricetes</taxon>
        <taxon>Imitervirales</taxon>
        <taxon>Mimiviridae</taxon>
        <taxon>Klosneuvirinae</taxon>
    </lineage>
</organism>
<proteinExistence type="predicted"/>
<protein>
    <submittedName>
        <fullName evidence="1">Uncharacterized protein</fullName>
    </submittedName>
</protein>
<gene>
    <name evidence="1" type="ORF">Edafosvirus2_82</name>
</gene>
<dbReference type="EMBL" id="MK072067">
    <property type="protein sequence ID" value="AYV77903.1"/>
    <property type="molecule type" value="Genomic_DNA"/>
</dbReference>
<sequence>MTSDIENKHSIENLSYNELIEYFLSLTKSTTSHIPLENFINNIQTINDTDLLILIQSLDRIDRDGLSGNIVLHNYIAIGWNELYKRNIPLAIAHEAHKTYDNDLATKAYNLGERTLAPYILAKTLEPKLILEMTKKEKSIFDLTFTGNAETIKNLTKYMKYIVESANNNNVDAIKIMIIYLQHNTSNFFASRQFIRKILEIGVPLSCVIISDHECKDIITCSQVLAELIDVYSTIEKKKESKQIKIDFNSHYIILINTIKMILDKHGENSIVLLRSFFDNRYVFPIISFLIGTYCVKDIHIAYKYILQSMQANYQPALEYIVSLQHDDAMRKLFIDDIKKISF</sequence>
<reference evidence="1" key="1">
    <citation type="submission" date="2018-10" db="EMBL/GenBank/DDBJ databases">
        <title>Hidden diversity of soil giant viruses.</title>
        <authorList>
            <person name="Schulz F."/>
            <person name="Alteio L."/>
            <person name="Goudeau D."/>
            <person name="Ryan E.M."/>
            <person name="Malmstrom R.R."/>
            <person name="Blanchard J."/>
            <person name="Woyke T."/>
        </authorList>
    </citation>
    <scope>NUCLEOTIDE SEQUENCE</scope>
    <source>
        <strain evidence="1">EDV1</strain>
    </source>
</reference>
<name>A0A3G4ZWC0_9VIRU</name>